<dbReference type="Proteomes" id="UP000798662">
    <property type="component" value="Chromosome 3"/>
</dbReference>
<gene>
    <name evidence="1" type="ORF">I4F81_012010</name>
</gene>
<proteinExistence type="predicted"/>
<protein>
    <submittedName>
        <fullName evidence="1">Uncharacterized protein</fullName>
    </submittedName>
</protein>
<evidence type="ECO:0000313" key="1">
    <source>
        <dbReference type="EMBL" id="KAK1869535.1"/>
    </source>
</evidence>
<name>A0ACC3CH60_PYRYE</name>
<comment type="caution">
    <text evidence="1">The sequence shown here is derived from an EMBL/GenBank/DDBJ whole genome shotgun (WGS) entry which is preliminary data.</text>
</comment>
<sequence length="610" mass="61901">MMTAVAAAAAAATVSAAPAVAFVAPPAGAVAAAASGALRSGGGGRHGGSSGSGVGGGGGGVATAAARRRVGWRVVGGGGRLHPWRAVVPPPPEAGRGPSPPAAPPAAPPPPPPPVPTPPPRVPPRGDDPYGSPRSRRPYQARPASFLRLAARNFRWEAAAAAGTASRRLPWWLGGGRGGAGKAGGGTSLPDSLGLVLSNEAVRAREVAREATGGRVAAPPAIRALYTAACAFIDAAFGGRPVARFYFLEVIARMPYFAYLSCLHLVETLGFWRSVELRMLHSAEELNEYHHLLIVESLGGNLRWFDRFLTGHLALAYYWFLVGAYLISGPAASYCFSELLEAHAVDTYSEFIDANRDVLAALPPPQPAVEYYSGCGFYFREFHTAAEEDAWDPRLTARPAGVEGEGNGGGRSGGGGGGGGGSGGGEDDDATGGRGGVAGGGGVTPVSRPTLIGTNAPVGVPLDSLLDVFTNIRDDEVEHVRTMIACQAYTLPGGGGADVVPIRVTLERRRRAEAVAAAAGGTAAVAAVAAAAAAADAADGGDAAHIDAASSAAAAAEGGTRAAGAAAAVAPAAGARGRAERRAQAELDRRRQYWKAWAREVNAADHASRT</sequence>
<evidence type="ECO:0000313" key="2">
    <source>
        <dbReference type="Proteomes" id="UP000798662"/>
    </source>
</evidence>
<accession>A0ACC3CH60</accession>
<dbReference type="EMBL" id="CM020620">
    <property type="protein sequence ID" value="KAK1869535.1"/>
    <property type="molecule type" value="Genomic_DNA"/>
</dbReference>
<organism evidence="1 2">
    <name type="scientific">Pyropia yezoensis</name>
    <name type="common">Susabi-nori</name>
    <name type="synonym">Porphyra yezoensis</name>
    <dbReference type="NCBI Taxonomy" id="2788"/>
    <lineage>
        <taxon>Eukaryota</taxon>
        <taxon>Rhodophyta</taxon>
        <taxon>Bangiophyceae</taxon>
        <taxon>Bangiales</taxon>
        <taxon>Bangiaceae</taxon>
        <taxon>Pyropia</taxon>
    </lineage>
</organism>
<keyword evidence="2" id="KW-1185">Reference proteome</keyword>
<reference evidence="1" key="1">
    <citation type="submission" date="2019-11" db="EMBL/GenBank/DDBJ databases">
        <title>Nori genome reveals adaptations in red seaweeds to the harsh intertidal environment.</title>
        <authorList>
            <person name="Wang D."/>
            <person name="Mao Y."/>
        </authorList>
    </citation>
    <scope>NUCLEOTIDE SEQUENCE</scope>
    <source>
        <tissue evidence="1">Gametophyte</tissue>
    </source>
</reference>